<dbReference type="InterPro" id="IPR019026">
    <property type="entry name" value="Peptidase_M64_IgA"/>
</dbReference>
<feature type="signal peptide" evidence="1">
    <location>
        <begin position="1"/>
        <end position="24"/>
    </location>
</feature>
<dbReference type="GO" id="GO:0008237">
    <property type="term" value="F:metallopeptidase activity"/>
    <property type="evidence" value="ECO:0007669"/>
    <property type="project" value="InterPro"/>
</dbReference>
<evidence type="ECO:0000313" key="2">
    <source>
        <dbReference type="EMBL" id="OZJ03033.1"/>
    </source>
</evidence>
<dbReference type="InterPro" id="IPR024079">
    <property type="entry name" value="MetalloPept_cat_dom_sf"/>
</dbReference>
<evidence type="ECO:0000256" key="1">
    <source>
        <dbReference type="SAM" id="SignalP"/>
    </source>
</evidence>
<evidence type="ECO:0008006" key="4">
    <source>
        <dbReference type="Google" id="ProtNLM"/>
    </source>
</evidence>
<reference evidence="2 3" key="1">
    <citation type="journal article" date="2017" name="Mycologia">
        <title>Bifiguratus adelaidae, gen. et sp. nov., a new member of Mucoromycotina in endophytic and soil-dwelling habitats.</title>
        <authorList>
            <person name="Torres-Cruz T.J."/>
            <person name="Billingsley Tobias T.L."/>
            <person name="Almatruk M."/>
            <person name="Hesse C."/>
            <person name="Kuske C.R."/>
            <person name="Desiro A."/>
            <person name="Benucci G.M."/>
            <person name="Bonito G."/>
            <person name="Stajich J.E."/>
            <person name="Dunlap C."/>
            <person name="Arnold A.E."/>
            <person name="Porras-Alfaro A."/>
        </authorList>
    </citation>
    <scope>NUCLEOTIDE SEQUENCE [LARGE SCALE GENOMIC DNA]</scope>
    <source>
        <strain evidence="2 3">AZ0501</strain>
    </source>
</reference>
<keyword evidence="3" id="KW-1185">Reference proteome</keyword>
<sequence length="624" mass="70778">MVALKGTRLWGLAFLLAIAHGICAQAKAAGQAYRVLAAFKPENDLCEVLEEGPYQFRRDILERSDRSIIKTFRPRYHSEPRGHGVSEDTEQLVEIYCLDRSCARRALYETCSMVKNPAQQDETMNRFGFQCSDGTLVMDRTPVTEVRKIIDNGPPQNRIDVVFMGDGYVLSEKEKFFEDIERLAREMFVGDTYQSTLPLYNIWAVYVESNESGVGVNHEPLDTAFGLVRDGTELRGIYCTKVREAREACKLTGPDACDFPSLIGNSDYYGGLGGEFTISTRSKTSGTVVLRHEMGHNFVNVGEEYDGGWVYSGVNAARSLEKVKWKHWLTSELRAEENAMLVQDYSWYDLANGPYKLNFTSTGGYERWMLQISASGVETDGSFEAYLDGEPLPWNTTGNLDRAFTVWERHESLKAGDHHLEFRGTAPATKDSPIRQLCSTNMHEFPSEDKYISDSSHISAYPSRNYAGRVSYRPTNEGCLMRNMSHPTLCPICVEGLWMQHLAKVTLIDNINVHCNDALDDTTQAQSTCRISLEPVPLAQFRKGKGVEGERYLVTWYKDGIRQADLDDSFAFNGTRSDLWGEWKVRLEYLTPEIRVDPKGLTTAKEKFEIRQYGGEERFQVRSW</sequence>
<proteinExistence type="predicted"/>
<feature type="chain" id="PRO_5012537396" description="Peptidase M11 gametolysin domain-containing protein" evidence="1">
    <location>
        <begin position="25"/>
        <end position="624"/>
    </location>
</feature>
<dbReference type="OrthoDB" id="2961863at2759"/>
<evidence type="ECO:0000313" key="3">
    <source>
        <dbReference type="Proteomes" id="UP000242875"/>
    </source>
</evidence>
<keyword evidence="1" id="KW-0732">Signal</keyword>
<dbReference type="Pfam" id="PF09471">
    <property type="entry name" value="Peptidase_M64"/>
    <property type="match status" value="1"/>
</dbReference>
<dbReference type="Gene3D" id="3.40.390.10">
    <property type="entry name" value="Collagenase (Catalytic Domain)"/>
    <property type="match status" value="1"/>
</dbReference>
<dbReference type="AlphaFoldDB" id="A0A261XXD7"/>
<dbReference type="EMBL" id="MVBO01000109">
    <property type="protein sequence ID" value="OZJ03033.1"/>
    <property type="molecule type" value="Genomic_DNA"/>
</dbReference>
<accession>A0A261XXD7</accession>
<dbReference type="Proteomes" id="UP000242875">
    <property type="component" value="Unassembled WGS sequence"/>
</dbReference>
<name>A0A261XXD7_9FUNG</name>
<protein>
    <recommendedName>
        <fullName evidence="4">Peptidase M11 gametolysin domain-containing protein</fullName>
    </recommendedName>
</protein>
<organism evidence="2 3">
    <name type="scientific">Bifiguratus adelaidae</name>
    <dbReference type="NCBI Taxonomy" id="1938954"/>
    <lineage>
        <taxon>Eukaryota</taxon>
        <taxon>Fungi</taxon>
        <taxon>Fungi incertae sedis</taxon>
        <taxon>Mucoromycota</taxon>
        <taxon>Mucoromycotina</taxon>
        <taxon>Endogonomycetes</taxon>
        <taxon>Endogonales</taxon>
        <taxon>Endogonales incertae sedis</taxon>
        <taxon>Bifiguratus</taxon>
    </lineage>
</organism>
<comment type="caution">
    <text evidence="2">The sequence shown here is derived from an EMBL/GenBank/DDBJ whole genome shotgun (WGS) entry which is preliminary data.</text>
</comment>
<gene>
    <name evidence="2" type="ORF">BZG36_03259</name>
</gene>